<protein>
    <submittedName>
        <fullName evidence="2">Uncharacterized protein</fullName>
    </submittedName>
</protein>
<feature type="chain" id="PRO_5004834985" evidence="1">
    <location>
        <begin position="18"/>
        <end position="193"/>
    </location>
</feature>
<evidence type="ECO:0000256" key="1">
    <source>
        <dbReference type="SAM" id="SignalP"/>
    </source>
</evidence>
<dbReference type="InParanoid" id="W3WHR4"/>
<keyword evidence="3" id="KW-1185">Reference proteome</keyword>
<evidence type="ECO:0000313" key="2">
    <source>
        <dbReference type="EMBL" id="ETS73475.1"/>
    </source>
</evidence>
<organism evidence="2 3">
    <name type="scientific">Pestalotiopsis fici (strain W106-1 / CGMCC3.15140)</name>
    <dbReference type="NCBI Taxonomy" id="1229662"/>
    <lineage>
        <taxon>Eukaryota</taxon>
        <taxon>Fungi</taxon>
        <taxon>Dikarya</taxon>
        <taxon>Ascomycota</taxon>
        <taxon>Pezizomycotina</taxon>
        <taxon>Sordariomycetes</taxon>
        <taxon>Xylariomycetidae</taxon>
        <taxon>Amphisphaeriales</taxon>
        <taxon>Sporocadaceae</taxon>
        <taxon>Pestalotiopsis</taxon>
    </lineage>
</organism>
<name>W3WHR4_PESFW</name>
<dbReference type="GeneID" id="19279434"/>
<accession>W3WHR4</accession>
<feature type="signal peptide" evidence="1">
    <location>
        <begin position="1"/>
        <end position="17"/>
    </location>
</feature>
<dbReference type="RefSeq" id="XP_007841193.1">
    <property type="nucleotide sequence ID" value="XM_007843002.1"/>
</dbReference>
<keyword evidence="1" id="KW-0732">Signal</keyword>
<sequence>MKFFTILIISVATIVSATLNNFDGGLQGVRLNLVNASFGPSQGLYYKGMGLAEVYDKVGPLQAVSAHSIPNVLAFGNLDRLSDPYPYITSKYSGSSGTFDLQSFYYGCILGNLAGSCTITIAGYRNGQRVAGQQLSFRPTSRLSSNMTQIILDNTYQGLDSVRFVTVFTDRASNPGLGGATFLDDLQFTLTAA</sequence>
<proteinExistence type="predicted"/>
<dbReference type="KEGG" id="pfy:PFICI_14421"/>
<reference evidence="3" key="1">
    <citation type="journal article" date="2015" name="BMC Genomics">
        <title>Genomic and transcriptomic analysis of the endophytic fungus Pestalotiopsis fici reveals its lifestyle and high potential for synthesis of natural products.</title>
        <authorList>
            <person name="Wang X."/>
            <person name="Zhang X."/>
            <person name="Liu L."/>
            <person name="Xiang M."/>
            <person name="Wang W."/>
            <person name="Sun X."/>
            <person name="Che Y."/>
            <person name="Guo L."/>
            <person name="Liu G."/>
            <person name="Guo L."/>
            <person name="Wang C."/>
            <person name="Yin W.B."/>
            <person name="Stadler M."/>
            <person name="Zhang X."/>
            <person name="Liu X."/>
        </authorList>
    </citation>
    <scope>NUCLEOTIDE SEQUENCE [LARGE SCALE GENOMIC DNA]</scope>
    <source>
        <strain evidence="3">W106-1 / CGMCC3.15140</strain>
    </source>
</reference>
<dbReference type="Proteomes" id="UP000030651">
    <property type="component" value="Unassembled WGS sequence"/>
</dbReference>
<dbReference type="AlphaFoldDB" id="W3WHR4"/>
<dbReference type="OMA" id="SCTITIA"/>
<dbReference type="OrthoDB" id="4729704at2759"/>
<dbReference type="HOGENOM" id="CLU_1372624_0_0_1"/>
<dbReference type="EMBL" id="KI912121">
    <property type="protein sequence ID" value="ETS73475.1"/>
    <property type="molecule type" value="Genomic_DNA"/>
</dbReference>
<evidence type="ECO:0000313" key="3">
    <source>
        <dbReference type="Proteomes" id="UP000030651"/>
    </source>
</evidence>
<gene>
    <name evidence="2" type="ORF">PFICI_14421</name>
</gene>